<dbReference type="EMBL" id="GBXM01034112">
    <property type="protein sequence ID" value="JAH74465.1"/>
    <property type="molecule type" value="Transcribed_RNA"/>
</dbReference>
<reference evidence="1" key="2">
    <citation type="journal article" date="2015" name="Fish Shellfish Immunol.">
        <title>Early steps in the European eel (Anguilla anguilla)-Vibrio vulnificus interaction in the gills: Role of the RtxA13 toxin.</title>
        <authorList>
            <person name="Callol A."/>
            <person name="Pajuelo D."/>
            <person name="Ebbesson L."/>
            <person name="Teles M."/>
            <person name="MacKenzie S."/>
            <person name="Amaro C."/>
        </authorList>
    </citation>
    <scope>NUCLEOTIDE SEQUENCE</scope>
</reference>
<protein>
    <submittedName>
        <fullName evidence="1">Uncharacterized protein</fullName>
    </submittedName>
</protein>
<sequence length="36" mass="3854">MESVNSGSDGITLGGYRYQLSLAPRSNPAREASRVN</sequence>
<organism evidence="1">
    <name type="scientific">Anguilla anguilla</name>
    <name type="common">European freshwater eel</name>
    <name type="synonym">Muraena anguilla</name>
    <dbReference type="NCBI Taxonomy" id="7936"/>
    <lineage>
        <taxon>Eukaryota</taxon>
        <taxon>Metazoa</taxon>
        <taxon>Chordata</taxon>
        <taxon>Craniata</taxon>
        <taxon>Vertebrata</taxon>
        <taxon>Euteleostomi</taxon>
        <taxon>Actinopterygii</taxon>
        <taxon>Neopterygii</taxon>
        <taxon>Teleostei</taxon>
        <taxon>Anguilliformes</taxon>
        <taxon>Anguillidae</taxon>
        <taxon>Anguilla</taxon>
    </lineage>
</organism>
<reference evidence="1" key="1">
    <citation type="submission" date="2014-11" db="EMBL/GenBank/DDBJ databases">
        <authorList>
            <person name="Amaro Gonzalez C."/>
        </authorList>
    </citation>
    <scope>NUCLEOTIDE SEQUENCE</scope>
</reference>
<name>A0A0E9VAI3_ANGAN</name>
<accession>A0A0E9VAI3</accession>
<dbReference type="AlphaFoldDB" id="A0A0E9VAI3"/>
<proteinExistence type="predicted"/>
<evidence type="ECO:0000313" key="1">
    <source>
        <dbReference type="EMBL" id="JAH74465.1"/>
    </source>
</evidence>